<evidence type="ECO:0000313" key="6">
    <source>
        <dbReference type="Proteomes" id="UP001233535"/>
    </source>
</evidence>
<evidence type="ECO:0000256" key="3">
    <source>
        <dbReference type="SAM" id="MobiDB-lite"/>
    </source>
</evidence>
<dbReference type="PROSITE" id="PS50173">
    <property type="entry name" value="UMUC"/>
    <property type="match status" value="1"/>
</dbReference>
<feature type="region of interest" description="Disordered" evidence="3">
    <location>
        <begin position="487"/>
        <end position="508"/>
    </location>
</feature>
<dbReference type="SUPFAM" id="SSF56672">
    <property type="entry name" value="DNA/RNA polymerases"/>
    <property type="match status" value="1"/>
</dbReference>
<sequence>MPTTPARETLHRCDRRAVMTLRCLFVDFNSYFASVEQYDDPALLGRPVAVVPVLSATTCAIAASYEAKAFGVKTGTPVWEALELCPDLVLREARPARYIAMHHRLMAAIEECIPHGKAESIDEVPCWLIGRERERSNAVAIAGRIKQRLVDEGFGPAIRCSIGIAPNRFLAKTASDMRKPDGLRVLEESDLPHALHALELRDFCGIGPSVEQRLLRAGIRTSEQLCAASRSQLRAAWGSIEGERYWLQLRGHELPGRTERRASLGHSHVLGPELRSFEGARAVLFKLLAKAAMRLRHERYLAGGLAIRMRFVGMDRRFERDLTFAPLDDTPTLLRLLGDELSTLEAAAQRRRWNVKRHPPLSVAVTLMQLEPAGSITQELMESRGRAKAISATLDSINRRYGNNTLYFGAMQEALEQDAAPMRIPFAAIPEAGLEEDVGARGKPAADTAEELWLERERQFKVMAEEAHRKAREQPERVRAATKPFGVGGWVRNPAAEPESPGTMGSLF</sequence>
<dbReference type="InterPro" id="IPR017961">
    <property type="entry name" value="DNA_pol_Y-fam_little_finger"/>
</dbReference>
<feature type="domain" description="UmuC" evidence="4">
    <location>
        <begin position="23"/>
        <end position="207"/>
    </location>
</feature>
<comment type="caution">
    <text evidence="5">The sequence shown here is derived from an EMBL/GenBank/DDBJ whole genome shotgun (WGS) entry which is preliminary data.</text>
</comment>
<dbReference type="PANTHER" id="PTHR11076">
    <property type="entry name" value="DNA REPAIR POLYMERASE UMUC / TRANSFERASE FAMILY MEMBER"/>
    <property type="match status" value="1"/>
</dbReference>
<gene>
    <name evidence="5" type="ORF">P8609_07515</name>
</gene>
<name>A0ABU1CCA4_9GAMM</name>
<dbReference type="Gene3D" id="3.30.70.270">
    <property type="match status" value="1"/>
</dbReference>
<evidence type="ECO:0000256" key="2">
    <source>
        <dbReference type="ARBA" id="ARBA00022705"/>
    </source>
</evidence>
<keyword evidence="6" id="KW-1185">Reference proteome</keyword>
<organism evidence="5 6">
    <name type="scientific">Lysobacter arvi</name>
    <dbReference type="NCBI Taxonomy" id="3038776"/>
    <lineage>
        <taxon>Bacteria</taxon>
        <taxon>Pseudomonadati</taxon>
        <taxon>Pseudomonadota</taxon>
        <taxon>Gammaproteobacteria</taxon>
        <taxon>Lysobacterales</taxon>
        <taxon>Lysobacteraceae</taxon>
        <taxon>Lysobacter</taxon>
    </lineage>
</organism>
<protein>
    <recommendedName>
        <fullName evidence="4">UmuC domain-containing protein</fullName>
    </recommendedName>
</protein>
<dbReference type="Gene3D" id="1.10.150.20">
    <property type="entry name" value="5' to 3' exonuclease, C-terminal subdomain"/>
    <property type="match status" value="1"/>
</dbReference>
<dbReference type="InterPro" id="IPR050116">
    <property type="entry name" value="DNA_polymerase-Y"/>
</dbReference>
<dbReference type="Pfam" id="PF11799">
    <property type="entry name" value="IMS_C"/>
    <property type="match status" value="1"/>
</dbReference>
<reference evidence="5 6" key="1">
    <citation type="submission" date="2023-04" db="EMBL/GenBank/DDBJ databases">
        <title>Lysobacter sp. strain UC isolated from soil sample.</title>
        <authorList>
            <person name="Choksket S."/>
            <person name="Harshvardhan F."/>
            <person name="Rana R."/>
            <person name="Patil P.B."/>
            <person name="Korpole S."/>
        </authorList>
    </citation>
    <scope>NUCLEOTIDE SEQUENCE [LARGE SCALE GENOMIC DNA]</scope>
    <source>
        <strain evidence="5 6">UC</strain>
    </source>
</reference>
<dbReference type="Pfam" id="PF00817">
    <property type="entry name" value="IMS"/>
    <property type="match status" value="1"/>
</dbReference>
<keyword evidence="2" id="KW-0235">DNA replication</keyword>
<dbReference type="CDD" id="cd00424">
    <property type="entry name" value="PolY"/>
    <property type="match status" value="1"/>
</dbReference>
<dbReference type="InterPro" id="IPR043502">
    <property type="entry name" value="DNA/RNA_pol_sf"/>
</dbReference>
<dbReference type="EMBL" id="JARUHG010000002">
    <property type="protein sequence ID" value="MDR0182819.1"/>
    <property type="molecule type" value="Genomic_DNA"/>
</dbReference>
<dbReference type="InterPro" id="IPR001126">
    <property type="entry name" value="UmuC"/>
</dbReference>
<dbReference type="Gene3D" id="3.40.1170.60">
    <property type="match status" value="1"/>
</dbReference>
<accession>A0ABU1CCA4</accession>
<proteinExistence type="inferred from homology"/>
<evidence type="ECO:0000313" key="5">
    <source>
        <dbReference type="EMBL" id="MDR0182819.1"/>
    </source>
</evidence>
<dbReference type="Proteomes" id="UP001233535">
    <property type="component" value="Unassembled WGS sequence"/>
</dbReference>
<dbReference type="PANTHER" id="PTHR11076:SF33">
    <property type="entry name" value="DNA POLYMERASE KAPPA"/>
    <property type="match status" value="1"/>
</dbReference>
<comment type="similarity">
    <text evidence="1">Belongs to the DNA polymerase type-Y family.</text>
</comment>
<dbReference type="InterPro" id="IPR043128">
    <property type="entry name" value="Rev_trsase/Diguanyl_cyclase"/>
</dbReference>
<evidence type="ECO:0000256" key="1">
    <source>
        <dbReference type="ARBA" id="ARBA00010945"/>
    </source>
</evidence>
<evidence type="ECO:0000259" key="4">
    <source>
        <dbReference type="PROSITE" id="PS50173"/>
    </source>
</evidence>